<protein>
    <submittedName>
        <fullName evidence="1">Uncharacterized protein</fullName>
    </submittedName>
</protein>
<gene>
    <name evidence="1" type="ORF">HJA87_30470</name>
</gene>
<proteinExistence type="predicted"/>
<evidence type="ECO:0000313" key="2">
    <source>
        <dbReference type="Proteomes" id="UP000720124"/>
    </source>
</evidence>
<reference evidence="1 2" key="1">
    <citation type="submission" date="2020-06" db="EMBL/GenBank/DDBJ databases">
        <title>Global-level population genomics: horizontal gene transfer, symbiosis and evolution in Rhizobia.</title>
        <authorList>
            <person name="Gai Y."/>
        </authorList>
    </citation>
    <scope>NUCLEOTIDE SEQUENCE [LARGE SCALE GENOMIC DNA]</scope>
    <source>
        <strain evidence="1 2">PLR6_1b</strain>
    </source>
</reference>
<keyword evidence="2" id="KW-1185">Reference proteome</keyword>
<organism evidence="1 2">
    <name type="scientific">Rhizobium bangladeshense</name>
    <dbReference type="NCBI Taxonomy" id="1138189"/>
    <lineage>
        <taxon>Bacteria</taxon>
        <taxon>Pseudomonadati</taxon>
        <taxon>Pseudomonadota</taxon>
        <taxon>Alphaproteobacteria</taxon>
        <taxon>Hyphomicrobiales</taxon>
        <taxon>Rhizobiaceae</taxon>
        <taxon>Rhizobium/Agrobacterium group</taxon>
        <taxon>Rhizobium</taxon>
    </lineage>
</organism>
<dbReference type="EMBL" id="JABTXI010000019">
    <property type="protein sequence ID" value="MBY3594159.1"/>
    <property type="molecule type" value="Genomic_DNA"/>
</dbReference>
<sequence length="87" mass="9509">MPDIADQYEVLRSAALGEVLPLKARSGLMLFLRRGMWGWARALPAAASPDQEQFYPSSATRPAHGELSAVVHVLATIAMSIHQRRAP</sequence>
<dbReference type="Proteomes" id="UP000720124">
    <property type="component" value="Unassembled WGS sequence"/>
</dbReference>
<comment type="caution">
    <text evidence="1">The sequence shown here is derived from an EMBL/GenBank/DDBJ whole genome shotgun (WGS) entry which is preliminary data.</text>
</comment>
<accession>A0ABS7LSN4</accession>
<name>A0ABS7LSN4_9HYPH</name>
<dbReference type="RefSeq" id="WP_221095824.1">
    <property type="nucleotide sequence ID" value="NZ_JABDWX010000026.1"/>
</dbReference>
<evidence type="ECO:0000313" key="1">
    <source>
        <dbReference type="EMBL" id="MBY3594159.1"/>
    </source>
</evidence>